<dbReference type="Proteomes" id="UP000515129">
    <property type="component" value="Chromosome 6"/>
</dbReference>
<dbReference type="GO" id="GO:0008544">
    <property type="term" value="P:epidermis development"/>
    <property type="evidence" value="ECO:0007669"/>
    <property type="project" value="TreeGrafter"/>
</dbReference>
<dbReference type="RefSeq" id="XP_026121613.1">
    <property type="nucleotide sequence ID" value="XM_026265828.1"/>
</dbReference>
<dbReference type="AlphaFoldDB" id="A0A6P6PJ39"/>
<feature type="region of interest" description="Disordered" evidence="5">
    <location>
        <begin position="181"/>
        <end position="293"/>
    </location>
</feature>
<dbReference type="GeneID" id="113102529"/>
<feature type="compositionally biased region" description="Low complexity" evidence="5">
    <location>
        <begin position="218"/>
        <end position="231"/>
    </location>
</feature>
<keyword evidence="3 4" id="KW-0440">LIM domain</keyword>
<dbReference type="PROSITE" id="PS50023">
    <property type="entry name" value="LIM_DOMAIN_2"/>
    <property type="match status" value="1"/>
</dbReference>
<feature type="compositionally biased region" description="Polar residues" evidence="5">
    <location>
        <begin position="181"/>
        <end position="200"/>
    </location>
</feature>
<protein>
    <submittedName>
        <fullName evidence="8 9">Mucin-5AC-like isoform X1</fullName>
    </submittedName>
</protein>
<accession>A0A6P6PJ39</accession>
<dbReference type="Gene3D" id="2.10.110.10">
    <property type="entry name" value="Cysteine Rich Protein"/>
    <property type="match status" value="1"/>
</dbReference>
<dbReference type="SMART" id="SM00132">
    <property type="entry name" value="LIM"/>
    <property type="match status" value="1"/>
</dbReference>
<evidence type="ECO:0000313" key="7">
    <source>
        <dbReference type="Proteomes" id="UP000515129"/>
    </source>
</evidence>
<sequence>MSTQTKAVVMNTDSGKKRTVLKDNSWIRRNAEEDEPVDYDPNPGKLVLGQRKSREDVDSKPLEDDQTSANSGTSISNLTKRFGGSQELLNKSSSVNTKSGAVSVTSPSKPPVPVRNPALKTPNSSSFTARVFSGANTSSKPSSPVKRTFGEKLPEVTASQNTNGTQVKTVSTEIPAASPTLRSPLQTLESSRTQVKTVSTEIPAASPTLRSPLQTLESSSVSSSPAPAAVSTFGSGVKSPVIQPAVKSPSRSESVSVSSLVSTSSSPSAQTIITNTKTSSSMLEETPKPVEKPSVDLKLSDISYSSARSPSSPTAVTLNTRYSYQTPSAPLDDLADTLLPTRSGSVQSQPVRSQTQVKTVSTEIPAASPTLRSPLQTLESSRTQVKTVSTEIPTASPTLRSPLQTLESSRTVSSRDVCTVCGKPIAGSEKMILEDLRIISHTSCFRCAVCRCDLGGLEAGKSLWVYRERVNCANCFSKIRGQWYI</sequence>
<feature type="domain" description="LIM zinc-binding" evidence="6">
    <location>
        <begin position="416"/>
        <end position="482"/>
    </location>
</feature>
<dbReference type="InterPro" id="IPR052621">
    <property type="entry name" value="Cell_Prolif/Cornif_Regul"/>
</dbReference>
<dbReference type="GO" id="GO:0005737">
    <property type="term" value="C:cytoplasm"/>
    <property type="evidence" value="ECO:0007669"/>
    <property type="project" value="TreeGrafter"/>
</dbReference>
<keyword evidence="2 4" id="KW-0862">Zinc</keyword>
<feature type="compositionally biased region" description="Low complexity" evidence="5">
    <location>
        <begin position="246"/>
        <end position="268"/>
    </location>
</feature>
<dbReference type="KEGG" id="caua:113102529"/>
<dbReference type="GO" id="GO:0046872">
    <property type="term" value="F:metal ion binding"/>
    <property type="evidence" value="ECO:0007669"/>
    <property type="project" value="UniProtKB-KW"/>
</dbReference>
<feature type="compositionally biased region" description="Polar residues" evidence="5">
    <location>
        <begin position="208"/>
        <end position="217"/>
    </location>
</feature>
<reference evidence="8 9" key="1">
    <citation type="submission" date="2025-04" db="UniProtKB">
        <authorList>
            <consortium name="RefSeq"/>
        </authorList>
    </citation>
    <scope>IDENTIFICATION</scope>
    <source>
        <strain evidence="8 9">Wakin</strain>
        <tissue evidence="8 9">Muscle</tissue>
    </source>
</reference>
<gene>
    <name evidence="8 9" type="primary">LOC113102529</name>
</gene>
<evidence type="ECO:0000256" key="5">
    <source>
        <dbReference type="SAM" id="MobiDB-lite"/>
    </source>
</evidence>
<dbReference type="RefSeq" id="XP_026121611.1">
    <property type="nucleotide sequence ID" value="XM_026265826.1"/>
</dbReference>
<evidence type="ECO:0000313" key="9">
    <source>
        <dbReference type="RefSeq" id="XP_026121613.1"/>
    </source>
</evidence>
<dbReference type="InterPro" id="IPR001781">
    <property type="entry name" value="Znf_LIM"/>
</dbReference>
<organism evidence="7 8">
    <name type="scientific">Carassius auratus</name>
    <name type="common">Goldfish</name>
    <dbReference type="NCBI Taxonomy" id="7957"/>
    <lineage>
        <taxon>Eukaryota</taxon>
        <taxon>Metazoa</taxon>
        <taxon>Chordata</taxon>
        <taxon>Craniata</taxon>
        <taxon>Vertebrata</taxon>
        <taxon>Euteleostomi</taxon>
        <taxon>Actinopterygii</taxon>
        <taxon>Neopterygii</taxon>
        <taxon>Teleostei</taxon>
        <taxon>Ostariophysi</taxon>
        <taxon>Cypriniformes</taxon>
        <taxon>Cyprinidae</taxon>
        <taxon>Cyprininae</taxon>
        <taxon>Carassius</taxon>
    </lineage>
</organism>
<feature type="compositionally biased region" description="Basic and acidic residues" evidence="5">
    <location>
        <begin position="52"/>
        <end position="63"/>
    </location>
</feature>
<keyword evidence="7" id="KW-1185">Reference proteome</keyword>
<dbReference type="PANTHER" id="PTHR15468:SF7">
    <property type="entry name" value="SCIELLIN"/>
    <property type="match status" value="1"/>
</dbReference>
<feature type="compositionally biased region" description="Polar residues" evidence="5">
    <location>
        <begin position="67"/>
        <end position="79"/>
    </location>
</feature>
<evidence type="ECO:0000256" key="3">
    <source>
        <dbReference type="ARBA" id="ARBA00023038"/>
    </source>
</evidence>
<feature type="compositionally biased region" description="Polar residues" evidence="5">
    <location>
        <begin position="87"/>
        <end position="100"/>
    </location>
</feature>
<feature type="compositionally biased region" description="Polar residues" evidence="5">
    <location>
        <begin position="121"/>
        <end position="142"/>
    </location>
</feature>
<keyword evidence="1 4" id="KW-0479">Metal-binding</keyword>
<evidence type="ECO:0000259" key="6">
    <source>
        <dbReference type="PROSITE" id="PS50023"/>
    </source>
</evidence>
<evidence type="ECO:0000256" key="4">
    <source>
        <dbReference type="PROSITE-ProRule" id="PRU00125"/>
    </source>
</evidence>
<dbReference type="OrthoDB" id="9908139at2759"/>
<dbReference type="PANTHER" id="PTHR15468">
    <property type="entry name" value="ZNF185"/>
    <property type="match status" value="1"/>
</dbReference>
<evidence type="ECO:0000256" key="2">
    <source>
        <dbReference type="ARBA" id="ARBA00022833"/>
    </source>
</evidence>
<evidence type="ECO:0000313" key="8">
    <source>
        <dbReference type="RefSeq" id="XP_026121611.1"/>
    </source>
</evidence>
<feature type="compositionally biased region" description="Polar residues" evidence="5">
    <location>
        <begin position="157"/>
        <end position="167"/>
    </location>
</feature>
<feature type="region of interest" description="Disordered" evidence="5">
    <location>
        <begin position="1"/>
        <end position="167"/>
    </location>
</feature>
<proteinExistence type="predicted"/>
<evidence type="ECO:0000256" key="1">
    <source>
        <dbReference type="ARBA" id="ARBA00022723"/>
    </source>
</evidence>
<feature type="compositionally biased region" description="Polar residues" evidence="5">
    <location>
        <begin position="269"/>
        <end position="283"/>
    </location>
</feature>
<name>A0A6P6PJ39_CARAU</name>